<protein>
    <recommendedName>
        <fullName evidence="2">Beta-lactamase-related domain-containing protein</fullName>
    </recommendedName>
</protein>
<reference evidence="3 4" key="1">
    <citation type="journal article" date="2013" name="Nature">
        <title>Insights into bilaterian evolution from three spiralian genomes.</title>
        <authorList>
            <person name="Simakov O."/>
            <person name="Marletaz F."/>
            <person name="Cho S.J."/>
            <person name="Edsinger-Gonzales E."/>
            <person name="Havlak P."/>
            <person name="Hellsten U."/>
            <person name="Kuo D.H."/>
            <person name="Larsson T."/>
            <person name="Lv J."/>
            <person name="Arendt D."/>
            <person name="Savage R."/>
            <person name="Osoegawa K."/>
            <person name="de Jong P."/>
            <person name="Grimwood J."/>
            <person name="Chapman J.A."/>
            <person name="Shapiro H."/>
            <person name="Aerts A."/>
            <person name="Otillar R.P."/>
            <person name="Terry A.Y."/>
            <person name="Boore J.L."/>
            <person name="Grigoriev I.V."/>
            <person name="Lindberg D.R."/>
            <person name="Seaver E.C."/>
            <person name="Weisblat D.A."/>
            <person name="Putnam N.H."/>
            <person name="Rokhsar D.S."/>
        </authorList>
    </citation>
    <scope>NUCLEOTIDE SEQUENCE [LARGE SCALE GENOMIC DNA]</scope>
</reference>
<dbReference type="CTD" id="20248341"/>
<evidence type="ECO:0000313" key="3">
    <source>
        <dbReference type="EMBL" id="ESP02198.1"/>
    </source>
</evidence>
<evidence type="ECO:0000259" key="2">
    <source>
        <dbReference type="Pfam" id="PF00144"/>
    </source>
</evidence>
<dbReference type="RefSeq" id="XP_009047356.1">
    <property type="nucleotide sequence ID" value="XM_009049108.1"/>
</dbReference>
<dbReference type="STRING" id="225164.V4AX94"/>
<dbReference type="AlphaFoldDB" id="V4AX94"/>
<name>V4AX94_LOTGI</name>
<dbReference type="Proteomes" id="UP000030746">
    <property type="component" value="Unassembled WGS sequence"/>
</dbReference>
<dbReference type="Gene3D" id="3.40.710.10">
    <property type="entry name" value="DD-peptidase/beta-lactamase superfamily"/>
    <property type="match status" value="1"/>
</dbReference>
<evidence type="ECO:0000256" key="1">
    <source>
        <dbReference type="SAM" id="SignalP"/>
    </source>
</evidence>
<dbReference type="KEGG" id="lgi:LOTGIDRAFT_230584"/>
<organism evidence="3 4">
    <name type="scientific">Lottia gigantea</name>
    <name type="common">Giant owl limpet</name>
    <dbReference type="NCBI Taxonomy" id="225164"/>
    <lineage>
        <taxon>Eukaryota</taxon>
        <taxon>Metazoa</taxon>
        <taxon>Spiralia</taxon>
        <taxon>Lophotrochozoa</taxon>
        <taxon>Mollusca</taxon>
        <taxon>Gastropoda</taxon>
        <taxon>Patellogastropoda</taxon>
        <taxon>Lottioidea</taxon>
        <taxon>Lottiidae</taxon>
        <taxon>Lottia</taxon>
    </lineage>
</organism>
<dbReference type="PANTHER" id="PTHR46825:SF15">
    <property type="entry name" value="BETA-LACTAMASE-RELATED DOMAIN-CONTAINING PROTEIN"/>
    <property type="match status" value="1"/>
</dbReference>
<dbReference type="SUPFAM" id="SSF56601">
    <property type="entry name" value="beta-lactamase/transpeptidase-like"/>
    <property type="match status" value="1"/>
</dbReference>
<keyword evidence="1" id="KW-0732">Signal</keyword>
<dbReference type="OrthoDB" id="5946976at2759"/>
<dbReference type="HOGENOM" id="CLU_020027_14_3_1"/>
<keyword evidence="4" id="KW-1185">Reference proteome</keyword>
<feature type="signal peptide" evidence="1">
    <location>
        <begin position="1"/>
        <end position="19"/>
    </location>
</feature>
<dbReference type="InterPro" id="IPR001466">
    <property type="entry name" value="Beta-lactam-related"/>
</dbReference>
<dbReference type="GeneID" id="20248341"/>
<dbReference type="PANTHER" id="PTHR46825">
    <property type="entry name" value="D-ALANYL-D-ALANINE-CARBOXYPEPTIDASE/ENDOPEPTIDASE AMPH"/>
    <property type="match status" value="1"/>
</dbReference>
<feature type="chain" id="PRO_5004717046" description="Beta-lactamase-related domain-containing protein" evidence="1">
    <location>
        <begin position="20"/>
        <end position="559"/>
    </location>
</feature>
<dbReference type="OMA" id="CAMNSGL"/>
<dbReference type="InterPro" id="IPR012338">
    <property type="entry name" value="Beta-lactam/transpept-like"/>
</dbReference>
<dbReference type="InterPro" id="IPR050491">
    <property type="entry name" value="AmpC-like"/>
</dbReference>
<dbReference type="Pfam" id="PF00144">
    <property type="entry name" value="Beta-lactamase"/>
    <property type="match status" value="1"/>
</dbReference>
<accession>V4AX94</accession>
<evidence type="ECO:0000313" key="4">
    <source>
        <dbReference type="Proteomes" id="UP000030746"/>
    </source>
</evidence>
<proteinExistence type="predicted"/>
<sequence>MDAIWNILAVALVASVVNCDVFTTQQIQDLDDFIQNAMSCRHVPGLTLGVVKGNQSWTKGYGFADRENNRKVDANTLFGIGSITKFFTTTLLSILIDESNKKYTWDTKLSDILGKDFKLNTNLRTTETTIKDILCHRTGLQSGDMGIFAGYPSNFTRARMTGLLQYLDEIRPFRDGFQYNNWMYALAGHLVEVISGNSWLEELQTRILDPVEMTETRVLSTNIPVTDEKMAKPYVMIGEEVVPSASRIYNIHPEQPAGAIASSANDMVKWIQMILNKGNVTDNVIANWDTLETAFKPHTSVPLEGWNKPIYPISHVQSGYGFGWFISNHNGYRLMWHTGGLFGYTANLWVFPDLDIGIFSNVNGPGLTVGGARIFEVIFSYIFDMLMDQPPWLNETTACTFPMPWHPENYPKSSTLNVTNEPVENTKQYTGIYGHRLFGEVHITAQESTLFIKAGLMNGVLNTTNVPDSFKMQIVGDYEFFSNQNNVTTLLPVTFFNKTNDKFQDVLFILAADKGVFKRGVVWGEGEKGEDSDNSTSTLSSSSLLHIGLNFIIYYCINQ</sequence>
<dbReference type="EMBL" id="KB200329">
    <property type="protein sequence ID" value="ESP02198.1"/>
    <property type="molecule type" value="Genomic_DNA"/>
</dbReference>
<feature type="domain" description="Beta-lactamase-related" evidence="2">
    <location>
        <begin position="30"/>
        <end position="369"/>
    </location>
</feature>
<gene>
    <name evidence="3" type="ORF">LOTGIDRAFT_230584</name>
</gene>